<feature type="compositionally biased region" description="Basic residues" evidence="1">
    <location>
        <begin position="76"/>
        <end position="87"/>
    </location>
</feature>
<accession>A0A147KKM1</accession>
<comment type="caution">
    <text evidence="2">The sequence shown here is derived from an EMBL/GenBank/DDBJ whole genome shotgun (WGS) entry which is preliminary data.</text>
</comment>
<feature type="region of interest" description="Disordered" evidence="1">
    <location>
        <begin position="68"/>
        <end position="87"/>
    </location>
</feature>
<gene>
    <name evidence="2" type="ORF">AC529_04790</name>
</gene>
<dbReference type="EMBL" id="LGEM01000020">
    <property type="protein sequence ID" value="KUP97771.1"/>
    <property type="molecule type" value="Genomic_DNA"/>
</dbReference>
<sequence length="87" mass="10061">MRYQLVPPEELRAARDAFPHYEICQFHDPAGLPEVTAVLKPSYRHSDLAVLVCAATVTELAEILSAQPRPGLPRRDPHRRYWRYPRP</sequence>
<evidence type="ECO:0000313" key="2">
    <source>
        <dbReference type="EMBL" id="KUP97771.1"/>
    </source>
</evidence>
<dbReference type="PATRIC" id="fig|665004.4.peg.1733"/>
<organism evidence="2 3">
    <name type="scientific">Thermobifida cellulosilytica TB100</name>
    <dbReference type="NCBI Taxonomy" id="665004"/>
    <lineage>
        <taxon>Bacteria</taxon>
        <taxon>Bacillati</taxon>
        <taxon>Actinomycetota</taxon>
        <taxon>Actinomycetes</taxon>
        <taxon>Streptosporangiales</taxon>
        <taxon>Nocardiopsidaceae</taxon>
        <taxon>Thermobifida</taxon>
    </lineage>
</organism>
<dbReference type="RefSeq" id="WP_068755163.1">
    <property type="nucleotide sequence ID" value="NZ_KQ950181.1"/>
</dbReference>
<protein>
    <submittedName>
        <fullName evidence="2">Uncharacterized protein</fullName>
    </submittedName>
</protein>
<dbReference type="OrthoDB" id="3436779at2"/>
<dbReference type="Proteomes" id="UP000074382">
    <property type="component" value="Unassembled WGS sequence"/>
</dbReference>
<evidence type="ECO:0000313" key="3">
    <source>
        <dbReference type="Proteomes" id="UP000074382"/>
    </source>
</evidence>
<name>A0A147KKM1_THECS</name>
<dbReference type="AlphaFoldDB" id="A0A147KKM1"/>
<keyword evidence="3" id="KW-1185">Reference proteome</keyword>
<dbReference type="STRING" id="665004.AC529_04790"/>
<proteinExistence type="predicted"/>
<evidence type="ECO:0000256" key="1">
    <source>
        <dbReference type="SAM" id="MobiDB-lite"/>
    </source>
</evidence>
<reference evidence="3" key="1">
    <citation type="journal article" date="2017" name="Acta Aliment.">
        <title>Plant polysaccharide degrading enzyme system of Thermpbifida cellulosilytica TB100 revealed by de novo genome project data.</title>
        <authorList>
            <person name="Toth A."/>
            <person name="Baka E."/>
            <person name="Luzics S."/>
            <person name="Bata-Vidacs I."/>
            <person name="Nagy I."/>
            <person name="Balint B."/>
            <person name="Herceg R."/>
            <person name="Olasz F."/>
            <person name="Wilk T."/>
            <person name="Nagy T."/>
            <person name="Kriszt B."/>
            <person name="Nagy I."/>
            <person name="Kukolya J."/>
        </authorList>
    </citation>
    <scope>NUCLEOTIDE SEQUENCE [LARGE SCALE GENOMIC DNA]</scope>
    <source>
        <strain evidence="3">TB100</strain>
    </source>
</reference>